<evidence type="ECO:0000259" key="1">
    <source>
        <dbReference type="PROSITE" id="PS51781"/>
    </source>
</evidence>
<feature type="non-terminal residue" evidence="2">
    <location>
        <position position="1"/>
    </location>
</feature>
<name>A0ABT6H7T8_9BACI</name>
<evidence type="ECO:0000313" key="3">
    <source>
        <dbReference type="Proteomes" id="UP001218246"/>
    </source>
</evidence>
<dbReference type="SMART" id="SM00287">
    <property type="entry name" value="SH3b"/>
    <property type="match status" value="3"/>
</dbReference>
<dbReference type="InterPro" id="IPR002901">
    <property type="entry name" value="MGlyc_endo_b_GlcNAc-like_dom"/>
</dbReference>
<proteinExistence type="predicted"/>
<accession>A0ABT6H7T8</accession>
<organism evidence="2 3">
    <name type="scientific">Ectobacillus antri</name>
    <dbReference type="NCBI Taxonomy" id="2486280"/>
    <lineage>
        <taxon>Bacteria</taxon>
        <taxon>Bacillati</taxon>
        <taxon>Bacillota</taxon>
        <taxon>Bacilli</taxon>
        <taxon>Bacillales</taxon>
        <taxon>Bacillaceae</taxon>
        <taxon>Ectobacillus</taxon>
    </lineage>
</organism>
<dbReference type="PROSITE" id="PS51781">
    <property type="entry name" value="SH3B"/>
    <property type="match status" value="2"/>
</dbReference>
<dbReference type="Gene3D" id="2.30.30.40">
    <property type="entry name" value="SH3 Domains"/>
    <property type="match status" value="4"/>
</dbReference>
<evidence type="ECO:0000313" key="2">
    <source>
        <dbReference type="EMBL" id="MDG5755399.1"/>
    </source>
</evidence>
<protein>
    <submittedName>
        <fullName evidence="2">SH3 domain-containing protein</fullName>
    </submittedName>
</protein>
<reference evidence="2 3" key="1">
    <citation type="submission" date="2023-04" db="EMBL/GenBank/DDBJ databases">
        <title>Ectobacillus antri isolated from activated sludge.</title>
        <authorList>
            <person name="Yan P."/>
            <person name="Liu X."/>
        </authorList>
    </citation>
    <scope>NUCLEOTIDE SEQUENCE [LARGE SCALE GENOMIC DNA]</scope>
    <source>
        <strain evidence="2 3">C18H</strain>
    </source>
</reference>
<dbReference type="EMBL" id="JARULN010000027">
    <property type="protein sequence ID" value="MDG5755399.1"/>
    <property type="molecule type" value="Genomic_DNA"/>
</dbReference>
<feature type="domain" description="SH3b" evidence="1">
    <location>
        <begin position="175"/>
        <end position="237"/>
    </location>
</feature>
<keyword evidence="3" id="KW-1185">Reference proteome</keyword>
<dbReference type="SMART" id="SM00047">
    <property type="entry name" value="LYZ2"/>
    <property type="match status" value="1"/>
</dbReference>
<dbReference type="Pfam" id="PF01832">
    <property type="entry name" value="Glucosaminidase"/>
    <property type="match status" value="1"/>
</dbReference>
<sequence>NKGQTVSVISKQGAWAKISFNGTDAFVSTEFLRFATSDAPSPKTEPATVIATLLDVYATASSQAEILDKIKKGSTVAVISQEKTWTKIWLNGREAFVFTKYLQFKDTPATGTVKKQITVPQTTVYDQAAYTGKSLGVVKQNSEVQVVSEDKDWLTILFNGKEAFIPALSVQPLQEEETSVTTATLNVRSTPSTNGAIVGKINQGQFVTIVSKENGWGKIAFNGTYAYISLGYVKTEKSTASYSIVTGSYSMLQANQQEAIKTFASLKVDGYVTRNGKVIDMKQGFVRTNKVANIYDLETHKQVTYVAPNTDLKFIKVDGSRIHVSFDGKHGYVFAQDVELHPNLLKMKTSFYTVKAGNIFYNSYQAATDSYYVLNEGYAPTHLKDGVQYTAFDRTLIGGKDSYQYFAYLPLRVPSSYTAAELDAFIRASRPDSPLIGTGIYFIEAANKYNMNAAYLLSHAIVESAWGTSRIAREKNNLFGFKAVDSNPYEGAASFATLQEGIDYCAGYIHRNYLTPDAKFYNGAFLGDKARGMNVLYASDSNWSRNISSVMHRLDKMYSNRNYKTYQLGKVSAGVTMLENLAGKRASVTSKEITVAIKGTVQTSQGLYYEVFSDSTTYNSLFIHESNLTKINTY</sequence>
<feature type="domain" description="SH3b" evidence="1">
    <location>
        <begin position="44"/>
        <end position="106"/>
    </location>
</feature>
<gene>
    <name evidence="2" type="ORF">P6P90_15970</name>
</gene>
<dbReference type="Gene3D" id="1.10.530.10">
    <property type="match status" value="1"/>
</dbReference>
<comment type="caution">
    <text evidence="2">The sequence shown here is derived from an EMBL/GenBank/DDBJ whole genome shotgun (WGS) entry which is preliminary data.</text>
</comment>
<dbReference type="Proteomes" id="UP001218246">
    <property type="component" value="Unassembled WGS sequence"/>
</dbReference>
<dbReference type="RefSeq" id="WP_278335640.1">
    <property type="nucleotide sequence ID" value="NZ_JARULN010000027.1"/>
</dbReference>
<dbReference type="InterPro" id="IPR052354">
    <property type="entry name" value="Cell_Wall_Dynamics_Protein"/>
</dbReference>
<dbReference type="PANTHER" id="PTHR34408">
    <property type="entry name" value="FAMILY PROTEIN, PUTATIVE-RELATED"/>
    <property type="match status" value="1"/>
</dbReference>
<dbReference type="InterPro" id="IPR003646">
    <property type="entry name" value="SH3-like_bac-type"/>
</dbReference>
<dbReference type="Pfam" id="PF08239">
    <property type="entry name" value="SH3_3"/>
    <property type="match status" value="2"/>
</dbReference>